<organism evidence="1 2">
    <name type="scientific">Ornithinibacillus halotolerans</name>
    <dbReference type="NCBI Taxonomy" id="1274357"/>
    <lineage>
        <taxon>Bacteria</taxon>
        <taxon>Bacillati</taxon>
        <taxon>Bacillota</taxon>
        <taxon>Bacilli</taxon>
        <taxon>Bacillales</taxon>
        <taxon>Bacillaceae</taxon>
        <taxon>Ornithinibacillus</taxon>
    </lineage>
</organism>
<dbReference type="Gene3D" id="3.30.530.20">
    <property type="match status" value="1"/>
</dbReference>
<dbReference type="AlphaFoldDB" id="A0A916WA39"/>
<accession>A0A916WA39</accession>
<name>A0A916WA39_9BACI</name>
<reference evidence="1" key="1">
    <citation type="journal article" date="2014" name="Int. J. Syst. Evol. Microbiol.">
        <title>Complete genome sequence of Corynebacterium casei LMG S-19264T (=DSM 44701T), isolated from a smear-ripened cheese.</title>
        <authorList>
            <consortium name="US DOE Joint Genome Institute (JGI-PGF)"/>
            <person name="Walter F."/>
            <person name="Albersmeier A."/>
            <person name="Kalinowski J."/>
            <person name="Ruckert C."/>
        </authorList>
    </citation>
    <scope>NUCLEOTIDE SEQUENCE</scope>
    <source>
        <strain evidence="1">CGMCC 1.12408</strain>
    </source>
</reference>
<dbReference type="SUPFAM" id="SSF55961">
    <property type="entry name" value="Bet v1-like"/>
    <property type="match status" value="1"/>
</dbReference>
<comment type="caution">
    <text evidence="1">The sequence shown here is derived from an EMBL/GenBank/DDBJ whole genome shotgun (WGS) entry which is preliminary data.</text>
</comment>
<proteinExistence type="predicted"/>
<gene>
    <name evidence="1" type="ORF">GCM10008025_23510</name>
</gene>
<evidence type="ECO:0000313" key="2">
    <source>
        <dbReference type="Proteomes" id="UP000613512"/>
    </source>
</evidence>
<dbReference type="Proteomes" id="UP000613512">
    <property type="component" value="Unassembled WGS sequence"/>
</dbReference>
<sequence>MSNKLIVHDEIFIEAASERVWEVLVTPKYVAQWDALRRLPY</sequence>
<keyword evidence="2" id="KW-1185">Reference proteome</keyword>
<dbReference type="RefSeq" id="WP_268237923.1">
    <property type="nucleotide sequence ID" value="NZ_BMEY01000011.1"/>
</dbReference>
<dbReference type="EMBL" id="BMEY01000011">
    <property type="protein sequence ID" value="GGA79404.1"/>
    <property type="molecule type" value="Genomic_DNA"/>
</dbReference>
<evidence type="ECO:0008006" key="3">
    <source>
        <dbReference type="Google" id="ProtNLM"/>
    </source>
</evidence>
<protein>
    <recommendedName>
        <fullName evidence="3">SRPBCC domain-containing protein</fullName>
    </recommendedName>
</protein>
<evidence type="ECO:0000313" key="1">
    <source>
        <dbReference type="EMBL" id="GGA79404.1"/>
    </source>
</evidence>
<dbReference type="InterPro" id="IPR023393">
    <property type="entry name" value="START-like_dom_sf"/>
</dbReference>
<reference evidence="1" key="2">
    <citation type="submission" date="2020-09" db="EMBL/GenBank/DDBJ databases">
        <authorList>
            <person name="Sun Q."/>
            <person name="Zhou Y."/>
        </authorList>
    </citation>
    <scope>NUCLEOTIDE SEQUENCE</scope>
    <source>
        <strain evidence="1">CGMCC 1.12408</strain>
    </source>
</reference>